<feature type="region of interest" description="Disordered" evidence="1">
    <location>
        <begin position="64"/>
        <end position="92"/>
    </location>
</feature>
<protein>
    <submittedName>
        <fullName evidence="2">Uncharacterized protein</fullName>
    </submittedName>
</protein>
<keyword evidence="3" id="KW-1185">Reference proteome</keyword>
<evidence type="ECO:0000256" key="1">
    <source>
        <dbReference type="SAM" id="MobiDB-lite"/>
    </source>
</evidence>
<proteinExistence type="predicted"/>
<comment type="caution">
    <text evidence="2">The sequence shown here is derived from an EMBL/GenBank/DDBJ whole genome shotgun (WGS) entry which is preliminary data.</text>
</comment>
<feature type="region of interest" description="Disordered" evidence="1">
    <location>
        <begin position="219"/>
        <end position="292"/>
    </location>
</feature>
<feature type="compositionally biased region" description="Pro residues" evidence="1">
    <location>
        <begin position="232"/>
        <end position="245"/>
    </location>
</feature>
<reference evidence="2 3" key="1">
    <citation type="submission" date="2017-11" db="EMBL/GenBank/DDBJ databases">
        <title>De novo assembly and phasing of dikaryotic genomes from two isolates of Puccinia coronata f. sp. avenae, the causal agent of oat crown rust.</title>
        <authorList>
            <person name="Miller M.E."/>
            <person name="Zhang Y."/>
            <person name="Omidvar V."/>
            <person name="Sperschneider J."/>
            <person name="Schwessinger B."/>
            <person name="Raley C."/>
            <person name="Palmer J.M."/>
            <person name="Garnica D."/>
            <person name="Upadhyaya N."/>
            <person name="Rathjen J."/>
            <person name="Taylor J.M."/>
            <person name="Park R.F."/>
            <person name="Dodds P.N."/>
            <person name="Hirsch C.D."/>
            <person name="Kianian S.F."/>
            <person name="Figueroa M."/>
        </authorList>
    </citation>
    <scope>NUCLEOTIDE SEQUENCE [LARGE SCALE GENOMIC DNA]</scope>
    <source>
        <strain evidence="2">12NC29</strain>
    </source>
</reference>
<gene>
    <name evidence="2" type="ORF">PCANC_21411</name>
</gene>
<dbReference type="Proteomes" id="UP000235388">
    <property type="component" value="Unassembled WGS sequence"/>
</dbReference>
<organism evidence="2 3">
    <name type="scientific">Puccinia coronata f. sp. avenae</name>
    <dbReference type="NCBI Taxonomy" id="200324"/>
    <lineage>
        <taxon>Eukaryota</taxon>
        <taxon>Fungi</taxon>
        <taxon>Dikarya</taxon>
        <taxon>Basidiomycota</taxon>
        <taxon>Pucciniomycotina</taxon>
        <taxon>Pucciniomycetes</taxon>
        <taxon>Pucciniales</taxon>
        <taxon>Pucciniaceae</taxon>
        <taxon>Puccinia</taxon>
    </lineage>
</organism>
<dbReference type="EMBL" id="PGCJ01000174">
    <property type="protein sequence ID" value="PLW41023.1"/>
    <property type="molecule type" value="Genomic_DNA"/>
</dbReference>
<dbReference type="AlphaFoldDB" id="A0A2N5UTF2"/>
<accession>A0A2N5UTF2</accession>
<name>A0A2N5UTF2_9BASI</name>
<sequence>MGFEELDQLDPTETDQMMYDPHCGVAPSEINSRATSIALASARSTPAPAPVDRQEFLVTHREIPAAPQPIFPQPPPTPTARARDSAPPMTPTPNQLVLREMTKAPHSQDQVTTMSNILQGQWLLYVNAQEKNNIRLMRIALNQAIITQDALTSKIGTERILEIANGWSAREELSHLNQAPQPMSHQLNGMHQETRHQRSLAIEAQTYNPSQTAYTLQDGDTPMRPATSQMALPPPPPPMRAPVPTRPSTGLQLEQTLAAPPIPPRPTHENTYYHQLAPPNHHQVDQYYGQDY</sequence>
<feature type="region of interest" description="Disordered" evidence="1">
    <location>
        <begin position="1"/>
        <end position="28"/>
    </location>
</feature>
<evidence type="ECO:0000313" key="3">
    <source>
        <dbReference type="Proteomes" id="UP000235388"/>
    </source>
</evidence>
<feature type="compositionally biased region" description="Pro residues" evidence="1">
    <location>
        <begin position="66"/>
        <end position="78"/>
    </location>
</feature>
<evidence type="ECO:0000313" key="2">
    <source>
        <dbReference type="EMBL" id="PLW41023.1"/>
    </source>
</evidence>
<feature type="compositionally biased region" description="Acidic residues" evidence="1">
    <location>
        <begin position="1"/>
        <end position="13"/>
    </location>
</feature>
<dbReference type="OrthoDB" id="10662372at2759"/>